<protein>
    <recommendedName>
        <fullName evidence="4">Glycosyltransferase RgtA/B/C/D-like domain-containing protein</fullName>
    </recommendedName>
</protein>
<keyword evidence="1" id="KW-0812">Transmembrane</keyword>
<reference evidence="3" key="1">
    <citation type="journal article" date="2019" name="Int. J. Syst. Evol. Microbiol.">
        <title>The Global Catalogue of Microorganisms (GCM) 10K type strain sequencing project: providing services to taxonomists for standard genome sequencing and annotation.</title>
        <authorList>
            <consortium name="The Broad Institute Genomics Platform"/>
            <consortium name="The Broad Institute Genome Sequencing Center for Infectious Disease"/>
            <person name="Wu L."/>
            <person name="Ma J."/>
        </authorList>
    </citation>
    <scope>NUCLEOTIDE SEQUENCE [LARGE SCALE GENOMIC DNA]</scope>
    <source>
        <strain evidence="3">CCM 7403</strain>
    </source>
</reference>
<feature type="transmembrane region" description="Helical" evidence="1">
    <location>
        <begin position="274"/>
        <end position="293"/>
    </location>
</feature>
<dbReference type="EMBL" id="BMCK01000002">
    <property type="protein sequence ID" value="GGD19155.1"/>
    <property type="molecule type" value="Genomic_DNA"/>
</dbReference>
<feature type="transmembrane region" description="Helical" evidence="1">
    <location>
        <begin position="169"/>
        <end position="199"/>
    </location>
</feature>
<accession>A0ABQ1QA44</accession>
<evidence type="ECO:0000313" key="3">
    <source>
        <dbReference type="Proteomes" id="UP000630594"/>
    </source>
</evidence>
<keyword evidence="1" id="KW-1133">Transmembrane helix</keyword>
<feature type="transmembrane region" description="Helical" evidence="1">
    <location>
        <begin position="548"/>
        <end position="570"/>
    </location>
</feature>
<feature type="transmembrane region" description="Helical" evidence="1">
    <location>
        <begin position="348"/>
        <end position="367"/>
    </location>
</feature>
<feature type="transmembrane region" description="Helical" evidence="1">
    <location>
        <begin position="305"/>
        <end position="328"/>
    </location>
</feature>
<dbReference type="Proteomes" id="UP000630594">
    <property type="component" value="Unassembled WGS sequence"/>
</dbReference>
<proteinExistence type="predicted"/>
<keyword evidence="1" id="KW-0472">Membrane</keyword>
<evidence type="ECO:0000256" key="1">
    <source>
        <dbReference type="SAM" id="Phobius"/>
    </source>
</evidence>
<feature type="transmembrane region" description="Helical" evidence="1">
    <location>
        <begin position="379"/>
        <end position="403"/>
    </location>
</feature>
<name>A0ABQ1QA44_9ACTN</name>
<feature type="transmembrane region" description="Helical" evidence="1">
    <location>
        <begin position="205"/>
        <end position="224"/>
    </location>
</feature>
<evidence type="ECO:0000313" key="2">
    <source>
        <dbReference type="EMBL" id="GGD19155.1"/>
    </source>
</evidence>
<evidence type="ECO:0008006" key="4">
    <source>
        <dbReference type="Google" id="ProtNLM"/>
    </source>
</evidence>
<gene>
    <name evidence="2" type="ORF">GCM10007231_17870</name>
</gene>
<organism evidence="2 3">
    <name type="scientific">Nocardioides daphniae</name>
    <dbReference type="NCBI Taxonomy" id="402297"/>
    <lineage>
        <taxon>Bacteria</taxon>
        <taxon>Bacillati</taxon>
        <taxon>Actinomycetota</taxon>
        <taxon>Actinomycetes</taxon>
        <taxon>Propionibacteriales</taxon>
        <taxon>Nocardioidaceae</taxon>
        <taxon>Nocardioides</taxon>
    </lineage>
</organism>
<comment type="caution">
    <text evidence="2">The sequence shown here is derived from an EMBL/GenBank/DDBJ whole genome shotgun (WGS) entry which is preliminary data.</text>
</comment>
<feature type="transmembrane region" description="Helical" evidence="1">
    <location>
        <begin position="129"/>
        <end position="149"/>
    </location>
</feature>
<sequence length="571" mass="60822">MTRPSRLVPARWPDLLLVVGVTLLVLGPVLLDRGFVLVGDMVFVPDQPWKDTWTGGDGGVPRAVPGDAIVSLLTTVVPGEVLQRLVLAGTFLGAGAGMSRLTRDLPFLARAAGIMAFLWNPYVHERLAIGHWALLCGYAALPWVASAVVTLRERGDGGDDVRRSRRRAWALLAVALAVAGWGSPTGGVLTTVTALVLALGRTRRALGVLGLGLFVNLPWIVPAFGNGADQLAPDAFGVQAFASRADTPYGLVGSLLTFGGIWKESIVPPDRGDVLSATVGLVLVLVAAYGWWASRRDPVLPWRHALGLGVGALALALLGGVSSLEGLVEWVVVHAPGGGLLRDGQKWVAPWALVASVGLAAAVAHLRERSVRRTQSGQAWLVCFLLAPVAALPSLALGLGGFLHSDEFPDQWHDVRAEMERLAVADDLVVVLPFSTYRRFDWTPRTILDPAPRFFPGRMVTEDALTVPEGTVGGESALAARVRGAEGADELATVLSEAGVRWALVHRSSEEFTLPTGARVVEDGEQLALWRLVDPVGEDAWTGEWRPVAYAVLDLLVLCGTVGVALRFTLR</sequence>
<keyword evidence="3" id="KW-1185">Reference proteome</keyword>
<dbReference type="RefSeq" id="WP_188421497.1">
    <property type="nucleotide sequence ID" value="NZ_BMCK01000002.1"/>
</dbReference>